<proteinExistence type="predicted"/>
<evidence type="ECO:0008006" key="3">
    <source>
        <dbReference type="Google" id="ProtNLM"/>
    </source>
</evidence>
<dbReference type="EMBL" id="CP133148">
    <property type="protein sequence ID" value="WVT04665.1"/>
    <property type="molecule type" value="Genomic_DNA"/>
</dbReference>
<dbReference type="RefSeq" id="WP_331373826.1">
    <property type="nucleotide sequence ID" value="NZ_CP133148.1"/>
</dbReference>
<gene>
    <name evidence="1" type="ORF">RB548_04430</name>
</gene>
<organism evidence="1 2">
    <name type="scientific">Sinorhizobium chiapasense</name>
    <dbReference type="NCBI Taxonomy" id="501572"/>
    <lineage>
        <taxon>Bacteria</taxon>
        <taxon>Pseudomonadati</taxon>
        <taxon>Pseudomonadota</taxon>
        <taxon>Alphaproteobacteria</taxon>
        <taxon>Hyphomicrobiales</taxon>
        <taxon>Rhizobiaceae</taxon>
        <taxon>Sinorhizobium/Ensifer group</taxon>
        <taxon>Sinorhizobium</taxon>
    </lineage>
</organism>
<protein>
    <recommendedName>
        <fullName evidence="3">DUF551 domain-containing protein</fullName>
    </recommendedName>
</protein>
<dbReference type="Pfam" id="PF14354">
    <property type="entry name" value="Lar_restr_allev"/>
    <property type="match status" value="1"/>
</dbReference>
<reference evidence="1" key="1">
    <citation type="submission" date="2023-08" db="EMBL/GenBank/DDBJ databases">
        <title>Complete genome sequence of Sinorhizobium chiapanecum ITTG S70 isolated from Acaciella angustissima nodules in Chiapas-Mexico.</title>
        <authorList>
            <person name="Rincon-Rosales R."/>
            <person name="Rogel M.A."/>
            <person name="Rincon-Medina C.I."/>
            <person name="Guerrero G."/>
            <person name="Manzano-Gomez L.A."/>
            <person name="Lopez-Lopez A."/>
            <person name="Rincon Molina F.A."/>
            <person name="Martinez-Romero E."/>
        </authorList>
    </citation>
    <scope>NUCLEOTIDE SEQUENCE</scope>
    <source>
        <strain evidence="1">ITTG S70</strain>
    </source>
</reference>
<sequence>MNELELKPCPFCGRPPHPTKEIPSAHLAALIICSENGCATIARSTLSEAAAAWNRRDGGVKLFGPYGHLNGHRALTEDTWDVEADPIENNEEYFSIPLFAKVEPIYPVSYSKPEPVSVVEGWRPIETAPTDGTEVIGINAKGTIARTWFFAPSSRTKNWLKIPNNTAWKPTRWMPIPEICAEPPPPESRAVTGRHPVETLWRQCLLPEYFLGNDGSNHKLYRLYDAIRAAVPSAPAARVGVPSDATPKMVKAALSVDWSNENEEATVHNVWHAMISVLPTPTPAPDAPEPVAWMPIDSAPKDGTIVDLWHEEFDRQADMYWGKPQHCCGEDGQYCDGEWHSEPEGWVCSSVNQTIFSDGYTHWRLPPVGPAVSPKSCLDRAQGDNQPRYTTKRLHDEIAKAKEYARREALTEAAIKAHSLIAMDYVADNVRDQILSLNGEPLDLLTPAQAWQELCETPDITSPEEYPDHALITMEQLADYMRRATTVEDTL</sequence>
<evidence type="ECO:0000313" key="2">
    <source>
        <dbReference type="Proteomes" id="UP001432360"/>
    </source>
</evidence>
<name>A0ABZ2BDT9_9HYPH</name>
<accession>A0ABZ2BDT9</accession>
<dbReference type="Proteomes" id="UP001432360">
    <property type="component" value="Chromosome"/>
</dbReference>
<keyword evidence="2" id="KW-1185">Reference proteome</keyword>
<evidence type="ECO:0000313" key="1">
    <source>
        <dbReference type="EMBL" id="WVT04665.1"/>
    </source>
</evidence>